<keyword evidence="2" id="KW-1133">Transmembrane helix</keyword>
<feature type="region of interest" description="Disordered" evidence="1">
    <location>
        <begin position="238"/>
        <end position="284"/>
    </location>
</feature>
<keyword evidence="2" id="KW-0472">Membrane</keyword>
<dbReference type="EMBL" id="CM000913">
    <property type="protein sequence ID" value="EFG08086.1"/>
    <property type="molecule type" value="Genomic_DNA"/>
</dbReference>
<keyword evidence="4" id="KW-1185">Reference proteome</keyword>
<sequence length="284" mass="29975">MAATRDPLERAEHDLRTLLELGTPRLTAPEGRVGQIRARVVRNRRRRAGAVLVTMSALAVTGLLVPHALQGDPGGVRQSVPPAAPPPLMTPEDREVRFNGLEGLTLKAPAAWHALEVGRDYAPLVEPGGFLGTQRLTARPPSCVPVDEGACPPLKRLGERDVLIRVSGFKAVAETWNGQPFQRSEYVDGFCEQIGGTRSYMKSFAVERASGGLGAVIQVCAGEKTSTATMTRVRSVADSARFPQEGGVSAPTASAPGGADEKSTSGTADGRSGSAPDRQPPRTP</sequence>
<accession>E2PWT7</accession>
<evidence type="ECO:0000313" key="3">
    <source>
        <dbReference type="EMBL" id="EFG08086.1"/>
    </source>
</evidence>
<evidence type="ECO:0000256" key="1">
    <source>
        <dbReference type="SAM" id="MobiDB-lite"/>
    </source>
</evidence>
<feature type="transmembrane region" description="Helical" evidence="2">
    <location>
        <begin position="48"/>
        <end position="69"/>
    </location>
</feature>
<proteinExistence type="predicted"/>
<organism evidence="3 4">
    <name type="scientific">Streptomyces clavuligerus</name>
    <dbReference type="NCBI Taxonomy" id="1901"/>
    <lineage>
        <taxon>Bacteria</taxon>
        <taxon>Bacillati</taxon>
        <taxon>Actinomycetota</taxon>
        <taxon>Actinomycetes</taxon>
        <taxon>Kitasatosporales</taxon>
        <taxon>Streptomycetaceae</taxon>
        <taxon>Streptomyces</taxon>
    </lineage>
</organism>
<dbReference type="KEGG" id="sclf:BB341_13510"/>
<name>E2PWT7_STRCL</name>
<keyword evidence="2" id="KW-0812">Transmembrane</keyword>
<dbReference type="AlphaFoldDB" id="E2PWT7"/>
<protein>
    <submittedName>
        <fullName evidence="3">Uncharacterized protein</fullName>
    </submittedName>
</protein>
<gene>
    <name evidence="3" type="ORF">SCLAV_3015</name>
</gene>
<dbReference type="GeneID" id="93730450"/>
<dbReference type="Proteomes" id="UP000002357">
    <property type="component" value="Chromosome"/>
</dbReference>
<evidence type="ECO:0000313" key="4">
    <source>
        <dbReference type="Proteomes" id="UP000002357"/>
    </source>
</evidence>
<reference evidence="3 4" key="1">
    <citation type="journal article" date="2010" name="Genome Biol. Evol.">
        <title>The sequence of a 1.8-mb bacterial linear plasmid reveals a rich evolutionary reservoir of secondary metabolic pathways.</title>
        <authorList>
            <person name="Medema M.H."/>
            <person name="Trefzer A."/>
            <person name="Kovalchuk A."/>
            <person name="van den Berg M."/>
            <person name="Mueller U."/>
            <person name="Heijne W."/>
            <person name="Wu L."/>
            <person name="Alam M.T."/>
            <person name="Ronning C.M."/>
            <person name="Nierman W.C."/>
            <person name="Bovenberg R.A.L."/>
            <person name="Breitling R."/>
            <person name="Takano E."/>
        </authorList>
    </citation>
    <scope>NUCLEOTIDE SEQUENCE [LARGE SCALE GENOMIC DNA]</scope>
    <source>
        <strain evidence="4">ATCC 27064 / DSM 738 / JCM 4710 / NBRC 13307 / NCIMB 12785 / NRRL 3585 / VKM Ac-602</strain>
    </source>
</reference>
<dbReference type="RefSeq" id="WP_003961165.1">
    <property type="nucleotide sequence ID" value="NZ_CM000913.1"/>
</dbReference>
<dbReference type="STRING" id="1901.BB341_13510"/>
<evidence type="ECO:0000256" key="2">
    <source>
        <dbReference type="SAM" id="Phobius"/>
    </source>
</evidence>